<name>A0A4R5V907_9RHOB</name>
<dbReference type="CDD" id="cd13601">
    <property type="entry name" value="PBP2_TRAP_DctP1_3_4_like"/>
    <property type="match status" value="1"/>
</dbReference>
<dbReference type="PANTHER" id="PTHR33376:SF15">
    <property type="entry name" value="BLL6794 PROTEIN"/>
    <property type="match status" value="1"/>
</dbReference>
<keyword evidence="3" id="KW-0574">Periplasm</keyword>
<dbReference type="Gene3D" id="3.40.190.170">
    <property type="entry name" value="Bacterial extracellular solute-binding protein, family 7"/>
    <property type="match status" value="1"/>
</dbReference>
<evidence type="ECO:0000256" key="1">
    <source>
        <dbReference type="ARBA" id="ARBA00004418"/>
    </source>
</evidence>
<evidence type="ECO:0000313" key="6">
    <source>
        <dbReference type="Proteomes" id="UP000295301"/>
    </source>
</evidence>
<protein>
    <submittedName>
        <fullName evidence="5">Uncharacterized protein</fullName>
    </submittedName>
</protein>
<feature type="region of interest" description="Disordered" evidence="4">
    <location>
        <begin position="1"/>
        <end position="21"/>
    </location>
</feature>
<dbReference type="GO" id="GO:0042597">
    <property type="term" value="C:periplasmic space"/>
    <property type="evidence" value="ECO:0007669"/>
    <property type="project" value="UniProtKB-SubCell"/>
</dbReference>
<evidence type="ECO:0000256" key="4">
    <source>
        <dbReference type="SAM" id="MobiDB-lite"/>
    </source>
</evidence>
<dbReference type="EMBL" id="SMUV01000064">
    <property type="protein sequence ID" value="TDK48125.1"/>
    <property type="molecule type" value="Genomic_DNA"/>
</dbReference>
<dbReference type="PANTHER" id="PTHR33376">
    <property type="match status" value="1"/>
</dbReference>
<proteinExistence type="predicted"/>
<dbReference type="OrthoDB" id="9803763at2"/>
<dbReference type="Pfam" id="PF03480">
    <property type="entry name" value="DctP"/>
    <property type="match status" value="1"/>
</dbReference>
<evidence type="ECO:0000256" key="2">
    <source>
        <dbReference type="ARBA" id="ARBA00022729"/>
    </source>
</evidence>
<keyword evidence="6" id="KW-1185">Reference proteome</keyword>
<dbReference type="AlphaFoldDB" id="A0A4R5V907"/>
<reference evidence="5 6" key="1">
    <citation type="submission" date="2019-03" db="EMBL/GenBank/DDBJ databases">
        <title>Ruegeria lutea sp. nov., a novel strain, isolated from marine sediment, the Masan Bay, South Korea.</title>
        <authorList>
            <person name="Kim J."/>
            <person name="Kim D.-Y."/>
            <person name="Lee S.-S."/>
        </authorList>
    </citation>
    <scope>NUCLEOTIDE SEQUENCE [LARGE SCALE GENOMIC DNA]</scope>
    <source>
        <strain evidence="5 6">318-1</strain>
    </source>
</reference>
<comment type="subcellular location">
    <subcellularLocation>
        <location evidence="1">Periplasm</location>
    </subcellularLocation>
</comment>
<accession>A0A4R5V907</accession>
<keyword evidence="2" id="KW-0732">Signal</keyword>
<comment type="caution">
    <text evidence="5">The sequence shown here is derived from an EMBL/GenBank/DDBJ whole genome shotgun (WGS) entry which is preliminary data.</text>
</comment>
<organism evidence="5 6">
    <name type="scientific">Antarcticimicrobium luteum</name>
    <dbReference type="NCBI Taxonomy" id="2547397"/>
    <lineage>
        <taxon>Bacteria</taxon>
        <taxon>Pseudomonadati</taxon>
        <taxon>Pseudomonadota</taxon>
        <taxon>Alphaproteobacteria</taxon>
        <taxon>Rhodobacterales</taxon>
        <taxon>Paracoccaceae</taxon>
        <taxon>Antarcticimicrobium</taxon>
    </lineage>
</organism>
<dbReference type="InterPro" id="IPR038404">
    <property type="entry name" value="TRAP_DctP_sf"/>
</dbReference>
<dbReference type="GO" id="GO:0055085">
    <property type="term" value="P:transmembrane transport"/>
    <property type="evidence" value="ECO:0007669"/>
    <property type="project" value="InterPro"/>
</dbReference>
<evidence type="ECO:0000313" key="5">
    <source>
        <dbReference type="EMBL" id="TDK48125.1"/>
    </source>
</evidence>
<dbReference type="NCBIfam" id="NF037995">
    <property type="entry name" value="TRAP_S1"/>
    <property type="match status" value="1"/>
</dbReference>
<sequence length="372" mass="40016">MPRRVGGSLPPRPGTRPRRDHPIIRYEEDNRMKMPNLLKRAALAAALSTAATLGAAEETVTLKLADQFPLTHVGSRVGSQALIQALEERSEGRITIRHFPAEQLAKASGLLDAVRNRVTDIALVGVVYNTDKLPLTSAAELPGLFENSVEASKAFEKYITTDLLEREYLPLGVRPLWGTVTPPYQLMLAEGDGIAEMSELGGMKLRVAGATGELIAKSMGAVPVKVPASDLYLALQRGTVNGAIYNPPSVFGYKIEEVLSAVSDNASLGAVAFALLVNEDVWQSLSEEDRAVIQSVAADVRLSFTQAFETANQKAFDKLAGAGVTVFSLPPETQAAINENLGAVRDIWVEQVGARGLPAREMLDAYQARLAE</sequence>
<dbReference type="InterPro" id="IPR018389">
    <property type="entry name" value="DctP_fam"/>
</dbReference>
<gene>
    <name evidence="5" type="ORF">E1832_10735</name>
</gene>
<evidence type="ECO:0000256" key="3">
    <source>
        <dbReference type="ARBA" id="ARBA00022764"/>
    </source>
</evidence>
<dbReference type="Proteomes" id="UP000295301">
    <property type="component" value="Unassembled WGS sequence"/>
</dbReference>